<evidence type="ECO:0000256" key="3">
    <source>
        <dbReference type="ARBA" id="ARBA00022475"/>
    </source>
</evidence>
<dbReference type="GO" id="GO:0055085">
    <property type="term" value="P:transmembrane transport"/>
    <property type="evidence" value="ECO:0007669"/>
    <property type="project" value="InterPro"/>
</dbReference>
<dbReference type="Pfam" id="PF00528">
    <property type="entry name" value="BPD_transp_1"/>
    <property type="match status" value="1"/>
</dbReference>
<dbReference type="Gene3D" id="1.10.3720.10">
    <property type="entry name" value="MetI-like"/>
    <property type="match status" value="1"/>
</dbReference>
<sequence length="293" mass="33281">MNNVNLIKKERQIIFLFLFFPILLLFLFGFLPIIEIVIYSFTSWNGISKVKEFIGFDNYIKVLTDPTYFQVFKNSLYYFLSGILQIIIAMLFAIMLSFKVKFKGFFKASFVFPTLISGVAISMMFRVFFEPGGTFDAALGSLGLGEFVHYWLGDPRIVNYTLASISLWRFTGRSFIMYFGAIQSIPREYLKAAEIEGASIMQKVRYVILPNIHTIIKINFILLIIGSISVFEIPMIMTNGSNGTSTFLLQTIKTAFEQKKIGLAASMAVIISIVIILATTIQKKVYSNDEGEY</sequence>
<feature type="transmembrane region" description="Helical" evidence="7">
    <location>
        <begin position="157"/>
        <end position="181"/>
    </location>
</feature>
<feature type="transmembrane region" description="Helical" evidence="7">
    <location>
        <begin position="261"/>
        <end position="281"/>
    </location>
</feature>
<evidence type="ECO:0000256" key="7">
    <source>
        <dbReference type="RuleBase" id="RU363032"/>
    </source>
</evidence>
<evidence type="ECO:0000313" key="10">
    <source>
        <dbReference type="Proteomes" id="UP000306888"/>
    </source>
</evidence>
<name>A0A4S2DHC0_9CLOT</name>
<evidence type="ECO:0000256" key="6">
    <source>
        <dbReference type="ARBA" id="ARBA00023136"/>
    </source>
</evidence>
<dbReference type="CDD" id="cd06261">
    <property type="entry name" value="TM_PBP2"/>
    <property type="match status" value="1"/>
</dbReference>
<evidence type="ECO:0000256" key="1">
    <source>
        <dbReference type="ARBA" id="ARBA00004651"/>
    </source>
</evidence>
<dbReference type="GO" id="GO:0005886">
    <property type="term" value="C:plasma membrane"/>
    <property type="evidence" value="ECO:0007669"/>
    <property type="project" value="UniProtKB-SubCell"/>
</dbReference>
<reference evidence="9 10" key="1">
    <citation type="submission" date="2019-04" db="EMBL/GenBank/DDBJ databases">
        <title>Microbes associate with the intestines of laboratory mice.</title>
        <authorList>
            <person name="Navarre W."/>
            <person name="Wong E."/>
            <person name="Huang K."/>
            <person name="Tropini C."/>
            <person name="Ng K."/>
            <person name="Yu B."/>
        </authorList>
    </citation>
    <scope>NUCLEOTIDE SEQUENCE [LARGE SCALE GENOMIC DNA]</scope>
    <source>
        <strain evidence="9 10">NM50_B9-20</strain>
    </source>
</reference>
<dbReference type="PROSITE" id="PS50928">
    <property type="entry name" value="ABC_TM1"/>
    <property type="match status" value="1"/>
</dbReference>
<organism evidence="9 10">
    <name type="scientific">Clostridium sartagoforme</name>
    <dbReference type="NCBI Taxonomy" id="84031"/>
    <lineage>
        <taxon>Bacteria</taxon>
        <taxon>Bacillati</taxon>
        <taxon>Bacillota</taxon>
        <taxon>Clostridia</taxon>
        <taxon>Eubacteriales</taxon>
        <taxon>Clostridiaceae</taxon>
        <taxon>Clostridium</taxon>
    </lineage>
</organism>
<keyword evidence="3" id="KW-1003">Cell membrane</keyword>
<comment type="similarity">
    <text evidence="7">Belongs to the binding-protein-dependent transport system permease family.</text>
</comment>
<evidence type="ECO:0000313" key="9">
    <source>
        <dbReference type="EMBL" id="TGY41488.1"/>
    </source>
</evidence>
<dbReference type="OrthoDB" id="145927at2"/>
<feature type="domain" description="ABC transmembrane type-1" evidence="8">
    <location>
        <begin position="71"/>
        <end position="282"/>
    </location>
</feature>
<dbReference type="InterPro" id="IPR051393">
    <property type="entry name" value="ABC_transporter_permease"/>
</dbReference>
<protein>
    <submittedName>
        <fullName evidence="9">Sugar ABC transporter permease</fullName>
    </submittedName>
</protein>
<gene>
    <name evidence="9" type="ORF">E5347_12210</name>
</gene>
<proteinExistence type="inferred from homology"/>
<evidence type="ECO:0000256" key="5">
    <source>
        <dbReference type="ARBA" id="ARBA00022989"/>
    </source>
</evidence>
<keyword evidence="6 7" id="KW-0472">Membrane</keyword>
<feature type="transmembrane region" description="Helical" evidence="7">
    <location>
        <begin position="110"/>
        <end position="129"/>
    </location>
</feature>
<comment type="subcellular location">
    <subcellularLocation>
        <location evidence="1 7">Cell membrane</location>
        <topology evidence="1 7">Multi-pass membrane protein</topology>
    </subcellularLocation>
</comment>
<dbReference type="PANTHER" id="PTHR30193:SF37">
    <property type="entry name" value="INNER MEMBRANE ABC TRANSPORTER PERMEASE PROTEIN YCJO"/>
    <property type="match status" value="1"/>
</dbReference>
<comment type="caution">
    <text evidence="9">The sequence shown here is derived from an EMBL/GenBank/DDBJ whole genome shotgun (WGS) entry which is preliminary data.</text>
</comment>
<feature type="transmembrane region" description="Helical" evidence="7">
    <location>
        <begin position="220"/>
        <end position="241"/>
    </location>
</feature>
<feature type="transmembrane region" description="Helical" evidence="7">
    <location>
        <begin position="12"/>
        <end position="41"/>
    </location>
</feature>
<dbReference type="RefSeq" id="WP_136007509.1">
    <property type="nucleotide sequence ID" value="NZ_SRYR01000007.1"/>
</dbReference>
<evidence type="ECO:0000256" key="2">
    <source>
        <dbReference type="ARBA" id="ARBA00022448"/>
    </source>
</evidence>
<dbReference type="EMBL" id="SRYR01000007">
    <property type="protein sequence ID" value="TGY41488.1"/>
    <property type="molecule type" value="Genomic_DNA"/>
</dbReference>
<dbReference type="InterPro" id="IPR035906">
    <property type="entry name" value="MetI-like_sf"/>
</dbReference>
<dbReference type="PANTHER" id="PTHR30193">
    <property type="entry name" value="ABC TRANSPORTER PERMEASE PROTEIN"/>
    <property type="match status" value="1"/>
</dbReference>
<dbReference type="AlphaFoldDB" id="A0A4S2DHC0"/>
<dbReference type="InterPro" id="IPR000515">
    <property type="entry name" value="MetI-like"/>
</dbReference>
<keyword evidence="5 7" id="KW-1133">Transmembrane helix</keyword>
<keyword evidence="10" id="KW-1185">Reference proteome</keyword>
<dbReference type="SUPFAM" id="SSF161098">
    <property type="entry name" value="MetI-like"/>
    <property type="match status" value="1"/>
</dbReference>
<keyword evidence="4 7" id="KW-0812">Transmembrane</keyword>
<feature type="transmembrane region" description="Helical" evidence="7">
    <location>
        <begin position="76"/>
        <end position="98"/>
    </location>
</feature>
<evidence type="ECO:0000259" key="8">
    <source>
        <dbReference type="PROSITE" id="PS50928"/>
    </source>
</evidence>
<evidence type="ECO:0000256" key="4">
    <source>
        <dbReference type="ARBA" id="ARBA00022692"/>
    </source>
</evidence>
<keyword evidence="2 7" id="KW-0813">Transport</keyword>
<accession>A0A4S2DHC0</accession>
<dbReference type="Proteomes" id="UP000306888">
    <property type="component" value="Unassembled WGS sequence"/>
</dbReference>